<keyword evidence="1" id="KW-0677">Repeat</keyword>
<dbReference type="Gene3D" id="2.120.10.80">
    <property type="entry name" value="Kelch-type beta propeller"/>
    <property type="match status" value="1"/>
</dbReference>
<proteinExistence type="predicted"/>
<feature type="non-terminal residue" evidence="5">
    <location>
        <position position="525"/>
    </location>
</feature>
<evidence type="ECO:0000256" key="2">
    <source>
        <dbReference type="ARBA" id="ARBA00023004"/>
    </source>
</evidence>
<accession>A0ABP0S6F4</accession>
<evidence type="ECO:0000313" key="5">
    <source>
        <dbReference type="EMBL" id="CAK9107950.1"/>
    </source>
</evidence>
<dbReference type="InterPro" id="IPR015915">
    <property type="entry name" value="Kelch-typ_b-propeller"/>
</dbReference>
<keyword evidence="4" id="KW-1133">Transmembrane helix</keyword>
<dbReference type="PANTHER" id="PTHR47435">
    <property type="entry name" value="KELCH REPEAT PROTEIN (AFU_ORTHOLOGUE AFUA_5G12780)"/>
    <property type="match status" value="1"/>
</dbReference>
<keyword evidence="4" id="KW-0812">Transmembrane</keyword>
<dbReference type="Pfam" id="PF24681">
    <property type="entry name" value="Kelch_KLHDC2_KLHL20_DRC7"/>
    <property type="match status" value="1"/>
</dbReference>
<dbReference type="Proteomes" id="UP001642484">
    <property type="component" value="Unassembled WGS sequence"/>
</dbReference>
<feature type="region of interest" description="Disordered" evidence="3">
    <location>
        <begin position="237"/>
        <end position="387"/>
    </location>
</feature>
<keyword evidence="2" id="KW-0408">Iron</keyword>
<protein>
    <submittedName>
        <fullName evidence="5">Uncharacterized protein</fullName>
    </submittedName>
</protein>
<keyword evidence="6" id="KW-1185">Reference proteome</keyword>
<organism evidence="5 6">
    <name type="scientific">Durusdinium trenchii</name>
    <dbReference type="NCBI Taxonomy" id="1381693"/>
    <lineage>
        <taxon>Eukaryota</taxon>
        <taxon>Sar</taxon>
        <taxon>Alveolata</taxon>
        <taxon>Dinophyceae</taxon>
        <taxon>Suessiales</taxon>
        <taxon>Symbiodiniaceae</taxon>
        <taxon>Durusdinium</taxon>
    </lineage>
</organism>
<reference evidence="5 6" key="1">
    <citation type="submission" date="2024-02" db="EMBL/GenBank/DDBJ databases">
        <authorList>
            <person name="Chen Y."/>
            <person name="Shah S."/>
            <person name="Dougan E. K."/>
            <person name="Thang M."/>
            <person name="Chan C."/>
        </authorList>
    </citation>
    <scope>NUCLEOTIDE SEQUENCE [LARGE SCALE GENOMIC DNA]</scope>
</reference>
<keyword evidence="4" id="KW-0472">Membrane</keyword>
<dbReference type="SUPFAM" id="SSF117281">
    <property type="entry name" value="Kelch motif"/>
    <property type="match status" value="1"/>
</dbReference>
<dbReference type="EMBL" id="CAXAMN010027044">
    <property type="protein sequence ID" value="CAK9107950.1"/>
    <property type="molecule type" value="Genomic_DNA"/>
</dbReference>
<name>A0ABP0S6F4_9DINO</name>
<comment type="caution">
    <text evidence="5">The sequence shown here is derived from an EMBL/GenBank/DDBJ whole genome shotgun (WGS) entry which is preliminary data.</text>
</comment>
<evidence type="ECO:0000256" key="3">
    <source>
        <dbReference type="SAM" id="MobiDB-lite"/>
    </source>
</evidence>
<evidence type="ECO:0000256" key="1">
    <source>
        <dbReference type="ARBA" id="ARBA00022737"/>
    </source>
</evidence>
<feature type="transmembrane region" description="Helical" evidence="4">
    <location>
        <begin position="402"/>
        <end position="425"/>
    </location>
</feature>
<evidence type="ECO:0000313" key="6">
    <source>
        <dbReference type="Proteomes" id="UP001642484"/>
    </source>
</evidence>
<evidence type="ECO:0000256" key="4">
    <source>
        <dbReference type="SAM" id="Phobius"/>
    </source>
</evidence>
<gene>
    <name evidence="5" type="ORF">CCMP2556_LOCUS50345</name>
</gene>
<dbReference type="PANTHER" id="PTHR47435:SF4">
    <property type="entry name" value="KELCH REPEAT PROTEIN (AFU_ORTHOLOGUE AFUA_5G12780)"/>
    <property type="match status" value="1"/>
</dbReference>
<sequence length="525" mass="55140">MWLHGGLGSDLQDDLWKFSFRSSSSSWAQIQPIENRPSARAHHAAAWDETNSAIWVHGGYDSHGLSNELWAFDSQTSNWSLVSQAGPGLRAYHVAAWDSSNQAIWLHGGLGGSTGVAQRELWRFNILSHSWDLIANQVQDGPVARYYHAAAWDVTSASLWIHGGFSGYSAGNCLHDTWRFLVTTTSTTRTASTSSTSSATTLTTSSSSATTTSITSTRSTSSSITYSTTTATTTSSTLTSSISSSTTLSTTTTSSISTSSSTASTTSSTLTSSTSSSTTLSATTTSSSSTSSSTASTTSSTSTSSISTSSSTTLSTTTTSSSGTSSNTATSSGTASTSSTTSSTSFSTTTTFSSTSSSVTRSASTSSSSTRTRTTSMSSTQTFTTSTSSTATTTTTCMVQNLSGIICILVGVAIVAFAALVLACWMRRRRRKVVACPAINTEPLVPAPFPSDPCVPHPSNAHPELSSTPDLYPQDLEVLQDEHDEPALTLQFDPFQPECLDFPHVQPMQMPLPAHDSVRFPYVPS</sequence>